<name>A0AAV4U5R0_CAEEX</name>
<evidence type="ECO:0000313" key="2">
    <source>
        <dbReference type="Proteomes" id="UP001054945"/>
    </source>
</evidence>
<gene>
    <name evidence="1" type="ORF">CEXT_509661</name>
</gene>
<protein>
    <submittedName>
        <fullName evidence="1">Uncharacterized protein</fullName>
    </submittedName>
</protein>
<dbReference type="EMBL" id="BPLR01012321">
    <property type="protein sequence ID" value="GIY53087.1"/>
    <property type="molecule type" value="Genomic_DNA"/>
</dbReference>
<sequence>MEINSVFCNLEGMSFRLFLGEWVEFFIQAVARIVTYLRKKRAHAFILEEIERYAVLMNGGVQLDYSFHGPILPDFNMKATEY</sequence>
<dbReference type="Proteomes" id="UP001054945">
    <property type="component" value="Unassembled WGS sequence"/>
</dbReference>
<evidence type="ECO:0000313" key="1">
    <source>
        <dbReference type="EMBL" id="GIY53087.1"/>
    </source>
</evidence>
<dbReference type="AlphaFoldDB" id="A0AAV4U5R0"/>
<reference evidence="1 2" key="1">
    <citation type="submission" date="2021-06" db="EMBL/GenBank/DDBJ databases">
        <title>Caerostris extrusa draft genome.</title>
        <authorList>
            <person name="Kono N."/>
            <person name="Arakawa K."/>
        </authorList>
    </citation>
    <scope>NUCLEOTIDE SEQUENCE [LARGE SCALE GENOMIC DNA]</scope>
</reference>
<accession>A0AAV4U5R0</accession>
<comment type="caution">
    <text evidence="1">The sequence shown here is derived from an EMBL/GenBank/DDBJ whole genome shotgun (WGS) entry which is preliminary data.</text>
</comment>
<proteinExistence type="predicted"/>
<organism evidence="1 2">
    <name type="scientific">Caerostris extrusa</name>
    <name type="common">Bark spider</name>
    <name type="synonym">Caerostris bankana</name>
    <dbReference type="NCBI Taxonomy" id="172846"/>
    <lineage>
        <taxon>Eukaryota</taxon>
        <taxon>Metazoa</taxon>
        <taxon>Ecdysozoa</taxon>
        <taxon>Arthropoda</taxon>
        <taxon>Chelicerata</taxon>
        <taxon>Arachnida</taxon>
        <taxon>Araneae</taxon>
        <taxon>Araneomorphae</taxon>
        <taxon>Entelegynae</taxon>
        <taxon>Araneoidea</taxon>
        <taxon>Araneidae</taxon>
        <taxon>Caerostris</taxon>
    </lineage>
</organism>
<keyword evidence="2" id="KW-1185">Reference proteome</keyword>